<comment type="subcellular location">
    <subcellularLocation>
        <location evidence="1">Cell inner membrane</location>
        <topology evidence="1">Multi-pass membrane protein</topology>
    </subcellularLocation>
</comment>
<dbReference type="InterPro" id="IPR018227">
    <property type="entry name" value="Amino_acid_transport_2"/>
</dbReference>
<evidence type="ECO:0008006" key="11">
    <source>
        <dbReference type="Google" id="ProtNLM"/>
    </source>
</evidence>
<keyword evidence="6 9" id="KW-1133">Transmembrane helix</keyword>
<feature type="transmembrane region" description="Helical" evidence="9">
    <location>
        <begin position="414"/>
        <end position="434"/>
    </location>
</feature>
<feature type="transmembrane region" description="Helical" evidence="9">
    <location>
        <begin position="302"/>
        <end position="322"/>
    </location>
</feature>
<dbReference type="GO" id="GO:0005886">
    <property type="term" value="C:plasma membrane"/>
    <property type="evidence" value="ECO:0007669"/>
    <property type="project" value="UniProtKB-SubCell"/>
</dbReference>
<keyword evidence="2" id="KW-0813">Transport</keyword>
<dbReference type="PANTHER" id="PTHR32195:SF26">
    <property type="entry name" value="TRYPTOPHAN OR TYROSINE TRANSPORTER PROTEIN"/>
    <property type="match status" value="1"/>
</dbReference>
<feature type="transmembrane region" description="Helical" evidence="9">
    <location>
        <begin position="501"/>
        <end position="521"/>
    </location>
</feature>
<evidence type="ECO:0000256" key="1">
    <source>
        <dbReference type="ARBA" id="ARBA00004429"/>
    </source>
</evidence>
<evidence type="ECO:0000256" key="9">
    <source>
        <dbReference type="SAM" id="Phobius"/>
    </source>
</evidence>
<evidence type="ECO:0000256" key="3">
    <source>
        <dbReference type="ARBA" id="ARBA00022475"/>
    </source>
</evidence>
<feature type="region of interest" description="Disordered" evidence="8">
    <location>
        <begin position="445"/>
        <end position="467"/>
    </location>
</feature>
<feature type="transmembrane region" description="Helical" evidence="9">
    <location>
        <begin position="342"/>
        <end position="359"/>
    </location>
</feature>
<evidence type="ECO:0000256" key="2">
    <source>
        <dbReference type="ARBA" id="ARBA00022448"/>
    </source>
</evidence>
<protein>
    <recommendedName>
        <fullName evidence="11">Amino acid transporter transmembrane domain-containing protein</fullName>
    </recommendedName>
</protein>
<evidence type="ECO:0000256" key="5">
    <source>
        <dbReference type="ARBA" id="ARBA00022692"/>
    </source>
</evidence>
<keyword evidence="3" id="KW-1003">Cell membrane</keyword>
<evidence type="ECO:0000256" key="6">
    <source>
        <dbReference type="ARBA" id="ARBA00022989"/>
    </source>
</evidence>
<name>A0A7S4I0J9_9STRA</name>
<evidence type="ECO:0000256" key="4">
    <source>
        <dbReference type="ARBA" id="ARBA00022519"/>
    </source>
</evidence>
<organism evidence="10">
    <name type="scientific">Odontella aurita</name>
    <dbReference type="NCBI Taxonomy" id="265563"/>
    <lineage>
        <taxon>Eukaryota</taxon>
        <taxon>Sar</taxon>
        <taxon>Stramenopiles</taxon>
        <taxon>Ochrophyta</taxon>
        <taxon>Bacillariophyta</taxon>
        <taxon>Mediophyceae</taxon>
        <taxon>Biddulphiophycidae</taxon>
        <taxon>Eupodiscales</taxon>
        <taxon>Odontellaceae</taxon>
        <taxon>Odontella</taxon>
    </lineage>
</organism>
<evidence type="ECO:0000313" key="10">
    <source>
        <dbReference type="EMBL" id="CAE2215042.1"/>
    </source>
</evidence>
<sequence>MTMKRVLKLSSTCIAAASMCPAGAGAFTYSSRGPLLPGGGRPSDAPSSSVDFRSPAPSEPVVHAAAPGRRRARRSPPALASSVFGGDDPQFLKGSLPKKGDAPVVGSTSTASPPPPPSSSKTALSAAAFDSLERGASDEGREGGLLSGAGEYADVISAALLITGNTVGASMMVLPSVAAGPGMLPSSGLFLALYGVNLVSGLLLAEVAIGQKESSGVDAPSSLKEFAAFNLGSENAAGFVSAVSIFVNSCILTFDLTRAGQLASGGPLGGLTGLGPQECTALAATALVGLVATQTDRDLSRFASATVGVLFASFAGFLLPGLAGVHDPAAALFAPGTGSSDVAGSLSAAAPIFLTTCVYQNIVPSVTKILGYDRSKTTAAVVIGSLLPVCMYLAFCFAALGGGLDTSAAGGGPFFAAFASASLTGSAVATLMSLSEEYSNNLPWNSSNNMQAETKVSEEASTSEQEGEVASVPSVVLAGLVPVLVGLAFANGEATAALSTAGSYGSPLLYGVLPVAMAWNLRGDRGRTSQDGYSSTAGEEDLVPGGSWSLALLGMGAFAFIAQNLERDISGVLSSSGLM</sequence>
<feature type="transmembrane region" description="Helical" evidence="9">
    <location>
        <begin position="380"/>
        <end position="402"/>
    </location>
</feature>
<dbReference type="PANTHER" id="PTHR32195">
    <property type="entry name" value="OS07G0662800 PROTEIN"/>
    <property type="match status" value="1"/>
</dbReference>
<dbReference type="GO" id="GO:0003333">
    <property type="term" value="P:amino acid transmembrane transport"/>
    <property type="evidence" value="ECO:0007669"/>
    <property type="project" value="InterPro"/>
</dbReference>
<feature type="region of interest" description="Disordered" evidence="8">
    <location>
        <begin position="35"/>
        <end position="125"/>
    </location>
</feature>
<keyword evidence="7 9" id="KW-0472">Membrane</keyword>
<dbReference type="Pfam" id="PF03222">
    <property type="entry name" value="Trp_Tyr_perm"/>
    <property type="match status" value="1"/>
</dbReference>
<feature type="transmembrane region" description="Helical" evidence="9">
    <location>
        <begin position="189"/>
        <end position="209"/>
    </location>
</feature>
<keyword evidence="4" id="KW-0997">Cell inner membrane</keyword>
<accession>A0A7S4I0J9</accession>
<reference evidence="10" key="1">
    <citation type="submission" date="2021-01" db="EMBL/GenBank/DDBJ databases">
        <authorList>
            <person name="Corre E."/>
            <person name="Pelletier E."/>
            <person name="Niang G."/>
            <person name="Scheremetjew M."/>
            <person name="Finn R."/>
            <person name="Kale V."/>
            <person name="Holt S."/>
            <person name="Cochrane G."/>
            <person name="Meng A."/>
            <person name="Brown T."/>
            <person name="Cohen L."/>
        </authorList>
    </citation>
    <scope>NUCLEOTIDE SEQUENCE</scope>
    <source>
        <strain evidence="10">Isolate 1302-5</strain>
    </source>
</reference>
<feature type="transmembrane region" description="Helical" evidence="9">
    <location>
        <begin position="469"/>
        <end position="489"/>
    </location>
</feature>
<proteinExistence type="predicted"/>
<feature type="compositionally biased region" description="Polar residues" evidence="8">
    <location>
        <begin position="445"/>
        <end position="464"/>
    </location>
</feature>
<evidence type="ECO:0000256" key="8">
    <source>
        <dbReference type="SAM" id="MobiDB-lite"/>
    </source>
</evidence>
<keyword evidence="5 9" id="KW-0812">Transmembrane</keyword>
<dbReference type="AlphaFoldDB" id="A0A7S4I0J9"/>
<gene>
    <name evidence="10" type="ORF">OAUR00152_LOCUS6093</name>
</gene>
<evidence type="ECO:0000256" key="7">
    <source>
        <dbReference type="ARBA" id="ARBA00023136"/>
    </source>
</evidence>
<feature type="transmembrane region" description="Helical" evidence="9">
    <location>
        <begin position="155"/>
        <end position="177"/>
    </location>
</feature>
<dbReference type="EMBL" id="HBKQ01009124">
    <property type="protein sequence ID" value="CAE2215042.1"/>
    <property type="molecule type" value="Transcribed_RNA"/>
</dbReference>